<comment type="caution">
    <text evidence="2">The sequence shown here is derived from an EMBL/GenBank/DDBJ whole genome shotgun (WGS) entry which is preliminary data.</text>
</comment>
<accession>A0A8H7TB38</accession>
<feature type="compositionally biased region" description="Polar residues" evidence="1">
    <location>
        <begin position="97"/>
        <end position="112"/>
    </location>
</feature>
<feature type="region of interest" description="Disordered" evidence="1">
    <location>
        <begin position="57"/>
        <end position="118"/>
    </location>
</feature>
<evidence type="ECO:0000313" key="3">
    <source>
        <dbReference type="Proteomes" id="UP000664132"/>
    </source>
</evidence>
<dbReference type="Proteomes" id="UP000664132">
    <property type="component" value="Unassembled WGS sequence"/>
</dbReference>
<sequence>MVFPEREEDEKWRPKEVKDALAAYEAKRQAGTLSGLKRPAHLTQYLLAADYEPDVTIRGSHGGRHNGHSSSAVVNSQGPQTLQPSKIARSAGVEQVKSATASPQHETWTKLQHSPFHK</sequence>
<feature type="compositionally biased region" description="Polar residues" evidence="1">
    <location>
        <begin position="72"/>
        <end position="84"/>
    </location>
</feature>
<evidence type="ECO:0000313" key="2">
    <source>
        <dbReference type="EMBL" id="KAG4418309.1"/>
    </source>
</evidence>
<organism evidence="2 3">
    <name type="scientific">Cadophora malorum</name>
    <dbReference type="NCBI Taxonomy" id="108018"/>
    <lineage>
        <taxon>Eukaryota</taxon>
        <taxon>Fungi</taxon>
        <taxon>Dikarya</taxon>
        <taxon>Ascomycota</taxon>
        <taxon>Pezizomycotina</taxon>
        <taxon>Leotiomycetes</taxon>
        <taxon>Helotiales</taxon>
        <taxon>Ploettnerulaceae</taxon>
        <taxon>Cadophora</taxon>
    </lineage>
</organism>
<keyword evidence="3" id="KW-1185">Reference proteome</keyword>
<gene>
    <name evidence="2" type="ORF">IFR04_008585</name>
</gene>
<name>A0A8H7TB38_9HELO</name>
<proteinExistence type="predicted"/>
<evidence type="ECO:0000256" key="1">
    <source>
        <dbReference type="SAM" id="MobiDB-lite"/>
    </source>
</evidence>
<dbReference type="AlphaFoldDB" id="A0A8H7TB38"/>
<dbReference type="EMBL" id="JAFJYH010000132">
    <property type="protein sequence ID" value="KAG4418309.1"/>
    <property type="molecule type" value="Genomic_DNA"/>
</dbReference>
<reference evidence="2" key="1">
    <citation type="submission" date="2021-02" db="EMBL/GenBank/DDBJ databases">
        <title>Genome sequence Cadophora malorum strain M34.</title>
        <authorList>
            <person name="Stefanovic E."/>
            <person name="Vu D."/>
            <person name="Scully C."/>
            <person name="Dijksterhuis J."/>
            <person name="Roader J."/>
            <person name="Houbraken J."/>
        </authorList>
    </citation>
    <scope>NUCLEOTIDE SEQUENCE</scope>
    <source>
        <strain evidence="2">M34</strain>
    </source>
</reference>
<protein>
    <submittedName>
        <fullName evidence="2">Uncharacterized protein</fullName>
    </submittedName>
</protein>